<comment type="caution">
    <text evidence="4">The sequence shown here is derived from an EMBL/GenBank/DDBJ whole genome shotgun (WGS) entry which is preliminary data.</text>
</comment>
<keyword evidence="4" id="KW-0121">Carboxypeptidase</keyword>
<keyword evidence="4" id="KW-0378">Hydrolase</keyword>
<feature type="chain" id="PRO_5030509315" evidence="2">
    <location>
        <begin position="26"/>
        <end position="366"/>
    </location>
</feature>
<dbReference type="SUPFAM" id="SSF56601">
    <property type="entry name" value="beta-lactamase/transpeptidase-like"/>
    <property type="match status" value="1"/>
</dbReference>
<proteinExistence type="predicted"/>
<dbReference type="Gene3D" id="3.40.710.10">
    <property type="entry name" value="DD-peptidase/beta-lactamase superfamily"/>
    <property type="match status" value="1"/>
</dbReference>
<evidence type="ECO:0000313" key="4">
    <source>
        <dbReference type="EMBL" id="MBB5817100.1"/>
    </source>
</evidence>
<dbReference type="GO" id="GO:0009002">
    <property type="term" value="F:serine-type D-Ala-D-Ala carboxypeptidase activity"/>
    <property type="evidence" value="ECO:0007669"/>
    <property type="project" value="UniProtKB-EC"/>
</dbReference>
<gene>
    <name evidence="4" type="ORF">F4562_000162</name>
</gene>
<protein>
    <submittedName>
        <fullName evidence="4">D-alanyl-D-alanine carboxypeptidase</fullName>
        <ecNumber evidence="4">3.4.16.4</ecNumber>
    </submittedName>
</protein>
<dbReference type="Pfam" id="PF00144">
    <property type="entry name" value="Beta-lactamase"/>
    <property type="match status" value="1"/>
</dbReference>
<feature type="region of interest" description="Disordered" evidence="1">
    <location>
        <begin position="56"/>
        <end position="75"/>
    </location>
</feature>
<name>A0A7W9IAR8_9ACTN</name>
<organism evidence="4 5">
    <name type="scientific">Streptosporangium becharense</name>
    <dbReference type="NCBI Taxonomy" id="1816182"/>
    <lineage>
        <taxon>Bacteria</taxon>
        <taxon>Bacillati</taxon>
        <taxon>Actinomycetota</taxon>
        <taxon>Actinomycetes</taxon>
        <taxon>Streptosporangiales</taxon>
        <taxon>Streptosporangiaceae</taxon>
        <taxon>Streptosporangium</taxon>
    </lineage>
</organism>
<feature type="domain" description="Beta-lactamase-related" evidence="3">
    <location>
        <begin position="35"/>
        <end position="347"/>
    </location>
</feature>
<dbReference type="PANTHER" id="PTHR46825">
    <property type="entry name" value="D-ALANYL-D-ALANINE-CARBOXYPEPTIDASE/ENDOPEPTIDASE AMPH"/>
    <property type="match status" value="1"/>
</dbReference>
<dbReference type="Proteomes" id="UP000540685">
    <property type="component" value="Unassembled WGS sequence"/>
</dbReference>
<dbReference type="InterPro" id="IPR050491">
    <property type="entry name" value="AmpC-like"/>
</dbReference>
<dbReference type="InterPro" id="IPR001466">
    <property type="entry name" value="Beta-lactam-related"/>
</dbReference>
<dbReference type="PANTHER" id="PTHR46825:SF7">
    <property type="entry name" value="D-ALANYL-D-ALANINE CARBOXYPEPTIDASE"/>
    <property type="match status" value="1"/>
</dbReference>
<feature type="compositionally biased region" description="Low complexity" evidence="1">
    <location>
        <begin position="61"/>
        <end position="72"/>
    </location>
</feature>
<evidence type="ECO:0000313" key="5">
    <source>
        <dbReference type="Proteomes" id="UP000540685"/>
    </source>
</evidence>
<accession>A0A7W9IAR8</accession>
<sequence>MKPRVLASLLLTLPLLVSAPTPAAAQPTRRQAVQAALDAIVAAGAPGALAEVRDENGRWSGTAGTGNTRTGAPVPADGRWRIGSVTKTLIAALVLQLAGRNRLALDDPIDRHLPGLLPGGDRITVRMLLNHTSGIADYATTFDDTPAGLRRLATTTYTPRQLIDIGTSLPPTSAPGDRWAYSNTGYAALGLLIEKLTGRSLSIALYTRLLAPNALPATTLPTTSRNIAGVHPRGYMRDENNNLEDITRFNPSNAWAAGAVISTAADVNRFFTRLLQGRLFPAHLLTQMQQTVPVAPGFAYGLGLMKLTLTCGTTVWGHKGHIPGYATYSFHNDRRSITVAATALPAPDDAAVDQAMNHALNAEFCT</sequence>
<dbReference type="RefSeq" id="WP_184546103.1">
    <property type="nucleotide sequence ID" value="NZ_JACHMP010000001.1"/>
</dbReference>
<dbReference type="InterPro" id="IPR012338">
    <property type="entry name" value="Beta-lactam/transpept-like"/>
</dbReference>
<dbReference type="EC" id="3.4.16.4" evidence="4"/>
<evidence type="ECO:0000259" key="3">
    <source>
        <dbReference type="Pfam" id="PF00144"/>
    </source>
</evidence>
<keyword evidence="5" id="KW-1185">Reference proteome</keyword>
<keyword evidence="4" id="KW-0645">Protease</keyword>
<evidence type="ECO:0000256" key="1">
    <source>
        <dbReference type="SAM" id="MobiDB-lite"/>
    </source>
</evidence>
<dbReference type="EMBL" id="JACHMP010000001">
    <property type="protein sequence ID" value="MBB5817100.1"/>
    <property type="molecule type" value="Genomic_DNA"/>
</dbReference>
<keyword evidence="2" id="KW-0732">Signal</keyword>
<evidence type="ECO:0000256" key="2">
    <source>
        <dbReference type="SAM" id="SignalP"/>
    </source>
</evidence>
<feature type="signal peptide" evidence="2">
    <location>
        <begin position="1"/>
        <end position="25"/>
    </location>
</feature>
<dbReference type="AlphaFoldDB" id="A0A7W9IAR8"/>
<reference evidence="4 5" key="1">
    <citation type="submission" date="2020-08" db="EMBL/GenBank/DDBJ databases">
        <title>Sequencing the genomes of 1000 actinobacteria strains.</title>
        <authorList>
            <person name="Klenk H.-P."/>
        </authorList>
    </citation>
    <scope>NUCLEOTIDE SEQUENCE [LARGE SCALE GENOMIC DNA]</scope>
    <source>
        <strain evidence="4 5">DSM 46887</strain>
    </source>
</reference>